<comment type="similarity">
    <text evidence="2">Belongs to the bacterial ribosomal protein bL32 family.</text>
</comment>
<evidence type="ECO:0000256" key="2">
    <source>
        <dbReference type="ARBA" id="ARBA00008560"/>
    </source>
</evidence>
<dbReference type="PANTHER" id="PTHR21026:SF2">
    <property type="entry name" value="LARGE RIBOSOMAL SUBUNIT PROTEIN BL32M"/>
    <property type="match status" value="1"/>
</dbReference>
<sequence length="207" mass="24655">MHRLYQLAVRLSDLINVQILGFNRMNPMFVMNLEKQMNSRDTSSERHSLIEDIMRNGLLLAVPKKRRTVEKRLIRRFGVEGYEDTSRMIRPKHNVIVCDQCGHYHELHTICGHCYQRVKEESNLILEQIKKCFVYSEPIEEEVRICYKNESLRDDSGSEVKRRRVVEMDRQRPEWFSDNLLSKSVGNKWIETHPIVREEEPKVLTKD</sequence>
<dbReference type="InterPro" id="IPR011332">
    <property type="entry name" value="Ribosomal_zn-bd"/>
</dbReference>
<evidence type="ECO:0000313" key="10">
    <source>
        <dbReference type="EMBL" id="CAD7641858.1"/>
    </source>
</evidence>
<dbReference type="InterPro" id="IPR051991">
    <property type="entry name" value="Mitoribosomal_protein_bL32"/>
</dbReference>
<evidence type="ECO:0000256" key="1">
    <source>
        <dbReference type="ARBA" id="ARBA00004173"/>
    </source>
</evidence>
<dbReference type="AlphaFoldDB" id="A0A7R9LHQ8"/>
<accession>A0A7R9LHQ8</accession>
<evidence type="ECO:0000313" key="11">
    <source>
        <dbReference type="Proteomes" id="UP000728032"/>
    </source>
</evidence>
<dbReference type="GO" id="GO:0006412">
    <property type="term" value="P:translation"/>
    <property type="evidence" value="ECO:0007669"/>
    <property type="project" value="InterPro"/>
</dbReference>
<keyword evidence="5" id="KW-0496">Mitochondrion</keyword>
<comment type="subcellular location">
    <subcellularLocation>
        <location evidence="1">Mitochondrion</location>
    </subcellularLocation>
</comment>
<proteinExistence type="inferred from homology"/>
<dbReference type="Proteomes" id="UP000728032">
    <property type="component" value="Unassembled WGS sequence"/>
</dbReference>
<evidence type="ECO:0000256" key="3">
    <source>
        <dbReference type="ARBA" id="ARBA00022946"/>
    </source>
</evidence>
<evidence type="ECO:0000256" key="4">
    <source>
        <dbReference type="ARBA" id="ARBA00022980"/>
    </source>
</evidence>
<protein>
    <recommendedName>
        <fullName evidence="7">Large ribosomal subunit protein bL32m</fullName>
    </recommendedName>
    <alternativeName>
        <fullName evidence="8">39S ribosomal protein L32, mitochondrial</fullName>
    </alternativeName>
</protein>
<keyword evidence="6" id="KW-0687">Ribonucleoprotein</keyword>
<evidence type="ECO:0000256" key="9">
    <source>
        <dbReference type="ARBA" id="ARBA00045766"/>
    </source>
</evidence>
<dbReference type="OrthoDB" id="2014905at2759"/>
<dbReference type="PANTHER" id="PTHR21026">
    <property type="entry name" value="39S RIBOSOMAL PROTEIN L32, MITOCHONDRIAL"/>
    <property type="match status" value="1"/>
</dbReference>
<keyword evidence="3" id="KW-0809">Transit peptide</keyword>
<reference evidence="10" key="1">
    <citation type="submission" date="2020-11" db="EMBL/GenBank/DDBJ databases">
        <authorList>
            <person name="Tran Van P."/>
        </authorList>
    </citation>
    <scope>NUCLEOTIDE SEQUENCE</scope>
</reference>
<gene>
    <name evidence="10" type="ORF">ONB1V03_LOCUS3292</name>
</gene>
<comment type="function">
    <text evidence="9">Component of the mitochondrial large ribosomal subunit (mt-LSU). The mitochondrial ribosome (mitoribosome) is a large ribonucleoprotein complex responsible for the synthesis of proteins inside mitochondria.</text>
</comment>
<dbReference type="SUPFAM" id="SSF57829">
    <property type="entry name" value="Zn-binding ribosomal proteins"/>
    <property type="match status" value="1"/>
</dbReference>
<dbReference type="EMBL" id="CAJPVJ010000940">
    <property type="protein sequence ID" value="CAG2163727.1"/>
    <property type="molecule type" value="Genomic_DNA"/>
</dbReference>
<name>A0A7R9LHQ8_9ACAR</name>
<evidence type="ECO:0000256" key="7">
    <source>
        <dbReference type="ARBA" id="ARBA00039935"/>
    </source>
</evidence>
<dbReference type="GO" id="GO:0005762">
    <property type="term" value="C:mitochondrial large ribosomal subunit"/>
    <property type="evidence" value="ECO:0007669"/>
    <property type="project" value="TreeGrafter"/>
</dbReference>
<organism evidence="10">
    <name type="scientific">Oppiella nova</name>
    <dbReference type="NCBI Taxonomy" id="334625"/>
    <lineage>
        <taxon>Eukaryota</taxon>
        <taxon>Metazoa</taxon>
        <taxon>Ecdysozoa</taxon>
        <taxon>Arthropoda</taxon>
        <taxon>Chelicerata</taxon>
        <taxon>Arachnida</taxon>
        <taxon>Acari</taxon>
        <taxon>Acariformes</taxon>
        <taxon>Sarcoptiformes</taxon>
        <taxon>Oribatida</taxon>
        <taxon>Brachypylina</taxon>
        <taxon>Oppioidea</taxon>
        <taxon>Oppiidae</taxon>
        <taxon>Oppiella</taxon>
    </lineage>
</organism>
<evidence type="ECO:0000256" key="8">
    <source>
        <dbReference type="ARBA" id="ARBA00042577"/>
    </source>
</evidence>
<keyword evidence="11" id="KW-1185">Reference proteome</keyword>
<dbReference type="EMBL" id="OC915765">
    <property type="protein sequence ID" value="CAD7641858.1"/>
    <property type="molecule type" value="Genomic_DNA"/>
</dbReference>
<dbReference type="GO" id="GO:0003735">
    <property type="term" value="F:structural constituent of ribosome"/>
    <property type="evidence" value="ECO:0007669"/>
    <property type="project" value="TreeGrafter"/>
</dbReference>
<evidence type="ECO:0000256" key="5">
    <source>
        <dbReference type="ARBA" id="ARBA00023128"/>
    </source>
</evidence>
<evidence type="ECO:0000256" key="6">
    <source>
        <dbReference type="ARBA" id="ARBA00023274"/>
    </source>
</evidence>
<keyword evidence="4" id="KW-0689">Ribosomal protein</keyword>